<evidence type="ECO:0000256" key="2">
    <source>
        <dbReference type="SAM" id="SignalP"/>
    </source>
</evidence>
<protein>
    <submittedName>
        <fullName evidence="3">Uncharacterized protein</fullName>
    </submittedName>
</protein>
<evidence type="ECO:0000313" key="4">
    <source>
        <dbReference type="Proteomes" id="UP000198287"/>
    </source>
</evidence>
<name>A0A226EZU7_FOLCA</name>
<keyword evidence="2" id="KW-0732">Signal</keyword>
<proteinExistence type="predicted"/>
<organism evidence="3 4">
    <name type="scientific">Folsomia candida</name>
    <name type="common">Springtail</name>
    <dbReference type="NCBI Taxonomy" id="158441"/>
    <lineage>
        <taxon>Eukaryota</taxon>
        <taxon>Metazoa</taxon>
        <taxon>Ecdysozoa</taxon>
        <taxon>Arthropoda</taxon>
        <taxon>Hexapoda</taxon>
        <taxon>Collembola</taxon>
        <taxon>Entomobryomorpha</taxon>
        <taxon>Isotomoidea</taxon>
        <taxon>Isotomidae</taxon>
        <taxon>Proisotominae</taxon>
        <taxon>Folsomia</taxon>
    </lineage>
</organism>
<gene>
    <name evidence="3" type="ORF">Fcan01_00739</name>
</gene>
<comment type="caution">
    <text evidence="3">The sequence shown here is derived from an EMBL/GenBank/DDBJ whole genome shotgun (WGS) entry which is preliminary data.</text>
</comment>
<dbReference type="AlphaFoldDB" id="A0A226EZU7"/>
<dbReference type="Proteomes" id="UP000198287">
    <property type="component" value="Unassembled WGS sequence"/>
</dbReference>
<feature type="region of interest" description="Disordered" evidence="1">
    <location>
        <begin position="94"/>
        <end position="134"/>
    </location>
</feature>
<feature type="signal peptide" evidence="2">
    <location>
        <begin position="1"/>
        <end position="20"/>
    </location>
</feature>
<sequence>MKSCISVGVVLILLVASSSSLPLENADTSGPDVIEDEERSHIANLIFTALLLPRITPPPTLLEMVMTSITTPIPQKEETGSSEDMGLKLVETMTTRPPNPTGSTPSFSNDNTTTPTPLMSTDNPTTGGPADPVYVTLPPLTPGSLGGIIREALGLVQNTIRVVGINLLGNQALLGNSPPGLIRINETHFKLVGTRAEEGGNGSAIVRE</sequence>
<dbReference type="EMBL" id="LNIX01000001">
    <property type="protein sequence ID" value="OXA63093.1"/>
    <property type="molecule type" value="Genomic_DNA"/>
</dbReference>
<feature type="chain" id="PRO_5012036529" evidence="2">
    <location>
        <begin position="21"/>
        <end position="208"/>
    </location>
</feature>
<evidence type="ECO:0000313" key="3">
    <source>
        <dbReference type="EMBL" id="OXA63093.1"/>
    </source>
</evidence>
<reference evidence="3 4" key="1">
    <citation type="submission" date="2015-12" db="EMBL/GenBank/DDBJ databases">
        <title>The genome of Folsomia candida.</title>
        <authorList>
            <person name="Faddeeva A."/>
            <person name="Derks M.F."/>
            <person name="Anvar Y."/>
            <person name="Smit S."/>
            <person name="Van Straalen N."/>
            <person name="Roelofs D."/>
        </authorList>
    </citation>
    <scope>NUCLEOTIDE SEQUENCE [LARGE SCALE GENOMIC DNA]</scope>
    <source>
        <strain evidence="3 4">VU population</strain>
        <tissue evidence="3">Whole body</tissue>
    </source>
</reference>
<keyword evidence="4" id="KW-1185">Reference proteome</keyword>
<evidence type="ECO:0000256" key="1">
    <source>
        <dbReference type="SAM" id="MobiDB-lite"/>
    </source>
</evidence>
<feature type="compositionally biased region" description="Polar residues" evidence="1">
    <location>
        <begin position="94"/>
        <end position="126"/>
    </location>
</feature>
<accession>A0A226EZU7</accession>